<name>A0ABT7L0B7_9BACI</name>
<evidence type="ECO:0000259" key="11">
    <source>
        <dbReference type="Pfam" id="PF03816"/>
    </source>
</evidence>
<feature type="transmembrane region" description="Helical" evidence="10">
    <location>
        <begin position="16"/>
        <end position="39"/>
    </location>
</feature>
<evidence type="ECO:0000256" key="10">
    <source>
        <dbReference type="SAM" id="Phobius"/>
    </source>
</evidence>
<comment type="pathway">
    <text evidence="9">Cell wall biogenesis.</text>
</comment>
<dbReference type="HAMAP" id="MF_01140">
    <property type="entry name" value="TagU_transferase"/>
    <property type="match status" value="1"/>
</dbReference>
<evidence type="ECO:0000256" key="9">
    <source>
        <dbReference type="HAMAP-Rule" id="MF_01140"/>
    </source>
</evidence>
<feature type="topological domain" description="Cytoplasmic" evidence="9">
    <location>
        <begin position="1"/>
        <end position="15"/>
    </location>
</feature>
<evidence type="ECO:0000313" key="12">
    <source>
        <dbReference type="EMBL" id="MDL4839203.1"/>
    </source>
</evidence>
<keyword evidence="4 9" id="KW-0812">Transmembrane</keyword>
<protein>
    <recommendedName>
        <fullName evidence="9">Polyisoprenyl-teichoic acid--peptidoglycan teichoic acid transferase TagU</fullName>
        <ecNumber evidence="9">2.7.8.-</ecNumber>
    </recommendedName>
</protein>
<evidence type="ECO:0000313" key="13">
    <source>
        <dbReference type="Proteomes" id="UP001235343"/>
    </source>
</evidence>
<keyword evidence="13" id="KW-1185">Reference proteome</keyword>
<gene>
    <name evidence="9" type="primary">tagU</name>
    <name evidence="12" type="ORF">QQS35_01835</name>
</gene>
<accession>A0ABT7L0B7</accession>
<comment type="function">
    <text evidence="9">May catalyze the final step in cell wall teichoic acid biosynthesis, the transfer of the anionic cell wall polymers (APs) from their lipid-linked precursor to the cell wall peptidoglycan (PG).</text>
</comment>
<keyword evidence="6 9" id="KW-1133">Transmembrane helix</keyword>
<evidence type="ECO:0000256" key="7">
    <source>
        <dbReference type="ARBA" id="ARBA00023136"/>
    </source>
</evidence>
<dbReference type="PANTHER" id="PTHR33392:SF6">
    <property type="entry name" value="POLYISOPRENYL-TEICHOIC ACID--PEPTIDOGLYCAN TEICHOIC ACID TRANSFERASE TAGU"/>
    <property type="match status" value="1"/>
</dbReference>
<evidence type="ECO:0000256" key="4">
    <source>
        <dbReference type="ARBA" id="ARBA00022692"/>
    </source>
</evidence>
<proteinExistence type="inferred from homology"/>
<feature type="domain" description="Cell envelope-related transcriptional attenuator" evidence="11">
    <location>
        <begin position="89"/>
        <end position="231"/>
    </location>
</feature>
<keyword evidence="7 9" id="KW-0472">Membrane</keyword>
<dbReference type="InterPro" id="IPR050922">
    <property type="entry name" value="LytR/CpsA/Psr_CW_biosynth"/>
</dbReference>
<evidence type="ECO:0000256" key="2">
    <source>
        <dbReference type="ARBA" id="ARBA00022475"/>
    </source>
</evidence>
<dbReference type="EMBL" id="JASTZU010000012">
    <property type="protein sequence ID" value="MDL4839203.1"/>
    <property type="molecule type" value="Genomic_DNA"/>
</dbReference>
<dbReference type="EC" id="2.7.8.-" evidence="9"/>
<evidence type="ECO:0000256" key="1">
    <source>
        <dbReference type="ARBA" id="ARBA00006068"/>
    </source>
</evidence>
<sequence>MASRSEKKKLSKRRRWLYWVGGILLALIVAGIGYGVYVYNQLDNAVDAMHQPLERDTERQKEMEGIFNDKDSFNMLLLGVDERATDAGRSDTMIFMSLNPKTESMIMMSIPRDSYVNIPERGMDKLNHSYAYGGVDLTLTTVEQLLDVPIHYYAKVNMEGFVQGVDALGGVTVNNSFAFDQDGESFAEGQIHLTGEQALKYTRMRKQDPRGDFGRNDRQRQVIEAAMGEAASFSSVTKVGEIFDILGGNVQTNLTMDNFQSMFSNYRQTRNNVNTIQVEGSGSTIGGVWYYEVPDEEWSRIKTEIKDHMNAS</sequence>
<evidence type="ECO:0000256" key="3">
    <source>
        <dbReference type="ARBA" id="ARBA00022679"/>
    </source>
</evidence>
<dbReference type="NCBIfam" id="TIGR00350">
    <property type="entry name" value="lytR_cpsA_psr"/>
    <property type="match status" value="1"/>
</dbReference>
<keyword evidence="5 9" id="KW-0735">Signal-anchor</keyword>
<keyword evidence="8 9" id="KW-0961">Cell wall biogenesis/degradation</keyword>
<dbReference type="Pfam" id="PF03816">
    <property type="entry name" value="LytR_cpsA_psr"/>
    <property type="match status" value="1"/>
</dbReference>
<keyword evidence="3 9" id="KW-0808">Transferase</keyword>
<evidence type="ECO:0000256" key="6">
    <source>
        <dbReference type="ARBA" id="ARBA00022989"/>
    </source>
</evidence>
<comment type="similarity">
    <text evidence="1 9">Belongs to the LytR/CpsA/Psr (LCP) family.</text>
</comment>
<dbReference type="PANTHER" id="PTHR33392">
    <property type="entry name" value="POLYISOPRENYL-TEICHOIC ACID--PEPTIDOGLYCAN TEICHOIC ACID TRANSFERASE TAGU"/>
    <property type="match status" value="1"/>
</dbReference>
<dbReference type="Gene3D" id="3.40.630.190">
    <property type="entry name" value="LCP protein"/>
    <property type="match status" value="1"/>
</dbReference>
<dbReference type="RefSeq" id="WP_285930060.1">
    <property type="nucleotide sequence ID" value="NZ_JASTZU010000012.1"/>
</dbReference>
<evidence type="ECO:0000256" key="5">
    <source>
        <dbReference type="ARBA" id="ARBA00022968"/>
    </source>
</evidence>
<dbReference type="InterPro" id="IPR023734">
    <property type="entry name" value="TagU"/>
</dbReference>
<reference evidence="12 13" key="1">
    <citation type="submission" date="2023-06" db="EMBL/GenBank/DDBJ databases">
        <title>Aquibacillus rhizosphaerae LR5S19.</title>
        <authorList>
            <person name="Sun J.-Q."/>
        </authorList>
    </citation>
    <scope>NUCLEOTIDE SEQUENCE [LARGE SCALE GENOMIC DNA]</scope>
    <source>
        <strain evidence="12 13">LR5S19</strain>
    </source>
</reference>
<evidence type="ECO:0000256" key="8">
    <source>
        <dbReference type="ARBA" id="ARBA00023316"/>
    </source>
</evidence>
<keyword evidence="2 9" id="KW-1003">Cell membrane</keyword>
<dbReference type="Proteomes" id="UP001235343">
    <property type="component" value="Unassembled WGS sequence"/>
</dbReference>
<dbReference type="InterPro" id="IPR004474">
    <property type="entry name" value="LytR_CpsA_psr"/>
</dbReference>
<organism evidence="12 13">
    <name type="scientific">Aquibacillus rhizosphaerae</name>
    <dbReference type="NCBI Taxonomy" id="3051431"/>
    <lineage>
        <taxon>Bacteria</taxon>
        <taxon>Bacillati</taxon>
        <taxon>Bacillota</taxon>
        <taxon>Bacilli</taxon>
        <taxon>Bacillales</taxon>
        <taxon>Bacillaceae</taxon>
        <taxon>Aquibacillus</taxon>
    </lineage>
</organism>
<comment type="caution">
    <text evidence="12">The sequence shown here is derived from an EMBL/GenBank/DDBJ whole genome shotgun (WGS) entry which is preliminary data.</text>
</comment>
<feature type="topological domain" description="Extracellular" evidence="9">
    <location>
        <begin position="37"/>
        <end position="312"/>
    </location>
</feature>
<comment type="subcellular location">
    <subcellularLocation>
        <location evidence="9">Cell membrane</location>
        <topology evidence="9">Single-pass type II membrane protein</topology>
    </subcellularLocation>
</comment>